<comment type="caution">
    <text evidence="1">The sequence shown here is derived from an EMBL/GenBank/DDBJ whole genome shotgun (WGS) entry which is preliminary data.</text>
</comment>
<name>A0A367K3J4_RHIAZ</name>
<reference evidence="1 2" key="1">
    <citation type="journal article" date="2018" name="G3 (Bethesda)">
        <title>Phylogenetic and Phylogenomic Definition of Rhizopus Species.</title>
        <authorList>
            <person name="Gryganskyi A.P."/>
            <person name="Golan J."/>
            <person name="Dolatabadi S."/>
            <person name="Mondo S."/>
            <person name="Robb S."/>
            <person name="Idnurm A."/>
            <person name="Muszewska A."/>
            <person name="Steczkiewicz K."/>
            <person name="Masonjones S."/>
            <person name="Liao H.L."/>
            <person name="Gajdeczka M.T."/>
            <person name="Anike F."/>
            <person name="Vuek A."/>
            <person name="Anishchenko I.M."/>
            <person name="Voigt K."/>
            <person name="de Hoog G.S."/>
            <person name="Smith M.E."/>
            <person name="Heitman J."/>
            <person name="Vilgalys R."/>
            <person name="Stajich J.E."/>
        </authorList>
    </citation>
    <scope>NUCLEOTIDE SEQUENCE [LARGE SCALE GENOMIC DNA]</scope>
    <source>
        <strain evidence="1 2">CBS 357.93</strain>
    </source>
</reference>
<gene>
    <name evidence="1" type="ORF">CU097_014905</name>
</gene>
<keyword evidence="2" id="KW-1185">Reference proteome</keyword>
<proteinExistence type="predicted"/>
<dbReference type="STRING" id="86630.A0A367K3J4"/>
<organism evidence="1 2">
    <name type="scientific">Rhizopus azygosporus</name>
    <name type="common">Rhizopus microsporus var. azygosporus</name>
    <dbReference type="NCBI Taxonomy" id="86630"/>
    <lineage>
        <taxon>Eukaryota</taxon>
        <taxon>Fungi</taxon>
        <taxon>Fungi incertae sedis</taxon>
        <taxon>Mucoromycota</taxon>
        <taxon>Mucoromycotina</taxon>
        <taxon>Mucoromycetes</taxon>
        <taxon>Mucorales</taxon>
        <taxon>Mucorineae</taxon>
        <taxon>Rhizopodaceae</taxon>
        <taxon>Rhizopus</taxon>
    </lineage>
</organism>
<evidence type="ECO:0000313" key="2">
    <source>
        <dbReference type="Proteomes" id="UP000252139"/>
    </source>
</evidence>
<feature type="non-terminal residue" evidence="1">
    <location>
        <position position="69"/>
    </location>
</feature>
<accession>A0A367K3J4</accession>
<sequence>MEDQSLKRLQHLASAVFRPLDILAHELFTSETDNPNLERYLTTLQDVRKPLLHVCSSMMQDRNNIALRA</sequence>
<dbReference type="EMBL" id="PJQL01000343">
    <property type="protein sequence ID" value="RCH96716.1"/>
    <property type="molecule type" value="Genomic_DNA"/>
</dbReference>
<dbReference type="OrthoDB" id="2286148at2759"/>
<dbReference type="AlphaFoldDB" id="A0A367K3J4"/>
<evidence type="ECO:0000313" key="1">
    <source>
        <dbReference type="EMBL" id="RCH96716.1"/>
    </source>
</evidence>
<dbReference type="Proteomes" id="UP000252139">
    <property type="component" value="Unassembled WGS sequence"/>
</dbReference>
<protein>
    <submittedName>
        <fullName evidence="1">Uncharacterized protein</fullName>
    </submittedName>
</protein>